<dbReference type="Gene3D" id="3.40.50.11550">
    <property type="match status" value="1"/>
</dbReference>
<dbReference type="InterPro" id="IPR007314">
    <property type="entry name" value="Cofac_haem-bd_dom"/>
</dbReference>
<evidence type="ECO:0000313" key="2">
    <source>
        <dbReference type="EMBL" id="CDM94785.1"/>
    </source>
</evidence>
<accession>A0A9P1KFI6</accession>
<evidence type="ECO:0000313" key="3">
    <source>
        <dbReference type="Proteomes" id="UP000032946"/>
    </source>
</evidence>
<protein>
    <recommendedName>
        <fullName evidence="1">Haem-binding uptake Tiki superfamily ChaN domain-containing protein</fullName>
    </recommendedName>
</protein>
<gene>
    <name evidence="2" type="ORF">ARTHRO_30050</name>
</gene>
<dbReference type="AlphaFoldDB" id="A0A9P1KFI6"/>
<sequence length="314" mass="36150">MYKKHNILKVQLITRFCTCSLGLFLVFPLLSTMYPSSPALAEFPRAASVSSSARQKILESLKTANIIYLGETHDNTLDHQAQFEILQILHQHNPQIAIAMEMFQRPYQSVIDQYLAGEISETQLVRDTEYLQRWGFPWKYYAPIVRFARENQLPVLAINTPTEVTRQVAAGGLASLQTEHKRYIPPIEEIKTDNENYRQMLYNVYRQHQHQGSEGGFDRFVEAQVLWDETMADAIANFVQANPDFTVVVIVGKGHVVYNYGIPSRVERRLADANIVQRSVLFQSPHQDSLPTNIADFIWKHDTPQTKTTQRYYS</sequence>
<dbReference type="RefSeq" id="WP_006626016.1">
    <property type="nucleotide sequence ID" value="NZ_FO818640.1"/>
</dbReference>
<dbReference type="CDD" id="cd14727">
    <property type="entry name" value="ChanN-like"/>
    <property type="match status" value="1"/>
</dbReference>
<dbReference type="Proteomes" id="UP000032946">
    <property type="component" value="Chromosome"/>
</dbReference>
<keyword evidence="3" id="KW-1185">Reference proteome</keyword>
<evidence type="ECO:0000259" key="1">
    <source>
        <dbReference type="Pfam" id="PF04187"/>
    </source>
</evidence>
<name>A0A9P1KFI6_9CYAN</name>
<dbReference type="EMBL" id="FO818640">
    <property type="protein sequence ID" value="CDM94785.1"/>
    <property type="molecule type" value="Genomic_DNA"/>
</dbReference>
<proteinExistence type="predicted"/>
<dbReference type="Pfam" id="PF04187">
    <property type="entry name" value="Cofac_haem_bdg"/>
    <property type="match status" value="1"/>
</dbReference>
<dbReference type="SUPFAM" id="SSF159501">
    <property type="entry name" value="EreA/ChaN-like"/>
    <property type="match status" value="1"/>
</dbReference>
<reference evidence="2 3" key="1">
    <citation type="submission" date="2014-02" db="EMBL/GenBank/DDBJ databases">
        <authorList>
            <person name="Genoscope - CEA"/>
        </authorList>
    </citation>
    <scope>NUCLEOTIDE SEQUENCE [LARGE SCALE GENOMIC DNA]</scope>
    <source>
        <strain evidence="2 3">PCC 8005</strain>
    </source>
</reference>
<feature type="domain" description="Haem-binding uptake Tiki superfamily ChaN" evidence="1">
    <location>
        <begin position="58"/>
        <end position="266"/>
    </location>
</feature>
<organism evidence="2 3">
    <name type="scientific">Limnospira indica PCC 8005</name>
    <dbReference type="NCBI Taxonomy" id="376219"/>
    <lineage>
        <taxon>Bacteria</taxon>
        <taxon>Bacillati</taxon>
        <taxon>Cyanobacteriota</taxon>
        <taxon>Cyanophyceae</taxon>
        <taxon>Oscillatoriophycideae</taxon>
        <taxon>Oscillatoriales</taxon>
        <taxon>Sirenicapillariaceae</taxon>
        <taxon>Limnospira</taxon>
    </lineage>
</organism>